<sequence>MKTLRTLRDTSHNTAWTAGLAVTLSALPLFSAQAQQAAAPATEEELPTVTVEGENSPDNTLEGTTGISRLPGRIQDIPQVVQVINQQTMQEQGVTTLEQALRNVPGVTVGIGEGGGGMNGDQFRIRGFQSKGDVYINGLRDFGVYVRDSFAYESIEVFKGPSSESFGAGTTGGAINSTLKQAHIGDKYDFEGQFGTGPLYRGVFDINKQLDETTAFRIVGMVNEQDVADRDHVESNRYGLMADLGFGLGTDQTLHLNYLYQNGSRTPDYGVPILTPRFGDAVRYGSLGKPVTEWGVPRTNFYGKVTDHDDTEANMFTANYKREVNDWLTITNDSRVGYYTRDFATSVPGCANTPSNVTNPTPEQYEGTCTGQFFAGGNPSIAFGGGNPGFDQTSWSGQNVTTAIAKFNTGFLRHEVVGGFDMYFVNDERTLISVNGSKGTSPIWNPVYGNTTGYFLYPNPLGNNGQRESTATDFGAFVSDRIWLTDQLSVLGGIRYDSYSADYSFWCVGTTCLNGTNSWTNAQSTTQFSSPKASVIWEPTSNQTYYASWARSYSPQGMFPTNDITVVNPTQNNLQPEENETYELGFKVSTPDGRLGFTGALFRVDKSNAFYVDPNTFDTVETGENQRVQGVELGVTGNITAAWVIQAGYAYYDSEIMTSTTADYIGNEVPFVSENNITLWTTYELTKDVLSQLPGKLLVGGGITYASEYFTNSANTAIIPESFSLDALVSYEYENYRIAVNAYNLTDELNYSAGWGNRAVPSSGRTFTLTVGATF</sequence>
<feature type="signal peptide" evidence="13">
    <location>
        <begin position="1"/>
        <end position="34"/>
    </location>
</feature>
<evidence type="ECO:0000313" key="16">
    <source>
        <dbReference type="EMBL" id="TCK28838.1"/>
    </source>
</evidence>
<evidence type="ECO:0000256" key="3">
    <source>
        <dbReference type="ARBA" id="ARBA00022448"/>
    </source>
</evidence>
<evidence type="ECO:0000256" key="7">
    <source>
        <dbReference type="ARBA" id="ARBA00023136"/>
    </source>
</evidence>
<dbReference type="Pfam" id="PF00593">
    <property type="entry name" value="TonB_dep_Rec_b-barrel"/>
    <property type="match status" value="1"/>
</dbReference>
<evidence type="ECO:0000256" key="6">
    <source>
        <dbReference type="ARBA" id="ARBA00023077"/>
    </source>
</evidence>
<dbReference type="PANTHER" id="PTHR32552:SF83">
    <property type="entry name" value="BLR3904 PROTEIN"/>
    <property type="match status" value="1"/>
</dbReference>
<evidence type="ECO:0000256" key="5">
    <source>
        <dbReference type="ARBA" id="ARBA00022692"/>
    </source>
</evidence>
<evidence type="ECO:0000256" key="10">
    <source>
        <dbReference type="PROSITE-ProRule" id="PRU01360"/>
    </source>
</evidence>
<feature type="domain" description="TonB-dependent receptor-like beta-barrel" evidence="14">
    <location>
        <begin position="248"/>
        <end position="745"/>
    </location>
</feature>
<evidence type="ECO:0000256" key="13">
    <source>
        <dbReference type="SAM" id="SignalP"/>
    </source>
</evidence>
<dbReference type="CDD" id="cd01347">
    <property type="entry name" value="ligand_gated_channel"/>
    <property type="match status" value="1"/>
</dbReference>
<keyword evidence="3 10" id="KW-0813">Transport</keyword>
<dbReference type="InterPro" id="IPR012910">
    <property type="entry name" value="Plug_dom"/>
</dbReference>
<dbReference type="NCBIfam" id="TIGR01783">
    <property type="entry name" value="TonB-siderophor"/>
    <property type="match status" value="1"/>
</dbReference>
<evidence type="ECO:0000256" key="2">
    <source>
        <dbReference type="ARBA" id="ARBA00009810"/>
    </source>
</evidence>
<dbReference type="InterPro" id="IPR000531">
    <property type="entry name" value="Beta-barrel_TonB"/>
</dbReference>
<keyword evidence="9 10" id="KW-0998">Cell outer membrane</keyword>
<proteinExistence type="inferred from homology"/>
<comment type="similarity">
    <text evidence="2 10 11">Belongs to the TonB-dependent receptor family.</text>
</comment>
<dbReference type="Gene3D" id="2.170.130.10">
    <property type="entry name" value="TonB-dependent receptor, plug domain"/>
    <property type="match status" value="1"/>
</dbReference>
<dbReference type="Pfam" id="PF07715">
    <property type="entry name" value="Plug"/>
    <property type="match status" value="1"/>
</dbReference>
<feature type="compositionally biased region" description="Polar residues" evidence="12">
    <location>
        <begin position="56"/>
        <end position="67"/>
    </location>
</feature>
<dbReference type="GO" id="GO:0015344">
    <property type="term" value="F:siderophore uptake transmembrane transporter activity"/>
    <property type="evidence" value="ECO:0007669"/>
    <property type="project" value="TreeGrafter"/>
</dbReference>
<evidence type="ECO:0000259" key="15">
    <source>
        <dbReference type="Pfam" id="PF07715"/>
    </source>
</evidence>
<evidence type="ECO:0000256" key="4">
    <source>
        <dbReference type="ARBA" id="ARBA00022452"/>
    </source>
</evidence>
<dbReference type="GO" id="GO:0015891">
    <property type="term" value="P:siderophore transport"/>
    <property type="evidence" value="ECO:0007669"/>
    <property type="project" value="InterPro"/>
</dbReference>
<keyword evidence="6 11" id="KW-0798">TonB box</keyword>
<keyword evidence="13" id="KW-0732">Signal</keyword>
<dbReference type="PANTHER" id="PTHR32552">
    <property type="entry name" value="FERRICHROME IRON RECEPTOR-RELATED"/>
    <property type="match status" value="1"/>
</dbReference>
<feature type="domain" description="TonB-dependent receptor plug" evidence="15">
    <location>
        <begin position="74"/>
        <end position="174"/>
    </location>
</feature>
<evidence type="ECO:0000256" key="8">
    <source>
        <dbReference type="ARBA" id="ARBA00023170"/>
    </source>
</evidence>
<keyword evidence="8 16" id="KW-0675">Receptor</keyword>
<feature type="region of interest" description="Disordered" evidence="12">
    <location>
        <begin position="36"/>
        <end position="70"/>
    </location>
</feature>
<dbReference type="InterPro" id="IPR010105">
    <property type="entry name" value="TonB_sidphr_rcpt"/>
</dbReference>
<dbReference type="AlphaFoldDB" id="A0A4R1I240"/>
<dbReference type="Proteomes" id="UP000295030">
    <property type="component" value="Unassembled WGS sequence"/>
</dbReference>
<evidence type="ECO:0000256" key="11">
    <source>
        <dbReference type="RuleBase" id="RU003357"/>
    </source>
</evidence>
<dbReference type="SUPFAM" id="SSF56935">
    <property type="entry name" value="Porins"/>
    <property type="match status" value="1"/>
</dbReference>
<comment type="subcellular location">
    <subcellularLocation>
        <location evidence="1 10">Cell outer membrane</location>
        <topology evidence="1 10">Multi-pass membrane protein</topology>
    </subcellularLocation>
</comment>
<comment type="caution">
    <text evidence="16">The sequence shown here is derived from an EMBL/GenBank/DDBJ whole genome shotgun (WGS) entry which is preliminary data.</text>
</comment>
<keyword evidence="4 10" id="KW-1134">Transmembrane beta strand</keyword>
<dbReference type="EMBL" id="SMFY01000002">
    <property type="protein sequence ID" value="TCK28838.1"/>
    <property type="molecule type" value="Genomic_DNA"/>
</dbReference>
<dbReference type="InterPro" id="IPR036942">
    <property type="entry name" value="Beta-barrel_TonB_sf"/>
</dbReference>
<dbReference type="GO" id="GO:0009279">
    <property type="term" value="C:cell outer membrane"/>
    <property type="evidence" value="ECO:0007669"/>
    <property type="project" value="UniProtKB-SubCell"/>
</dbReference>
<gene>
    <name evidence="16" type="ORF">EV667_2851</name>
</gene>
<evidence type="ECO:0000256" key="1">
    <source>
        <dbReference type="ARBA" id="ARBA00004571"/>
    </source>
</evidence>
<dbReference type="InterPro" id="IPR039426">
    <property type="entry name" value="TonB-dep_rcpt-like"/>
</dbReference>
<evidence type="ECO:0000313" key="17">
    <source>
        <dbReference type="Proteomes" id="UP000295030"/>
    </source>
</evidence>
<dbReference type="GO" id="GO:0038023">
    <property type="term" value="F:signaling receptor activity"/>
    <property type="evidence" value="ECO:0007669"/>
    <property type="project" value="InterPro"/>
</dbReference>
<feature type="chain" id="PRO_5020890881" evidence="13">
    <location>
        <begin position="35"/>
        <end position="775"/>
    </location>
</feature>
<evidence type="ECO:0000259" key="14">
    <source>
        <dbReference type="Pfam" id="PF00593"/>
    </source>
</evidence>
<keyword evidence="5 10" id="KW-0812">Transmembrane</keyword>
<evidence type="ECO:0000256" key="9">
    <source>
        <dbReference type="ARBA" id="ARBA00023237"/>
    </source>
</evidence>
<name>A0A4R1I240_ANCAQ</name>
<organism evidence="16 17">
    <name type="scientific">Ancylobacter aquaticus</name>
    <dbReference type="NCBI Taxonomy" id="100"/>
    <lineage>
        <taxon>Bacteria</taxon>
        <taxon>Pseudomonadati</taxon>
        <taxon>Pseudomonadota</taxon>
        <taxon>Alphaproteobacteria</taxon>
        <taxon>Hyphomicrobiales</taxon>
        <taxon>Xanthobacteraceae</taxon>
        <taxon>Ancylobacter</taxon>
    </lineage>
</organism>
<keyword evidence="17" id="KW-1185">Reference proteome</keyword>
<reference evidence="16 17" key="1">
    <citation type="submission" date="2019-03" db="EMBL/GenBank/DDBJ databases">
        <title>Genomic Encyclopedia of Type Strains, Phase IV (KMG-IV): sequencing the most valuable type-strain genomes for metagenomic binning, comparative biology and taxonomic classification.</title>
        <authorList>
            <person name="Goeker M."/>
        </authorList>
    </citation>
    <scope>NUCLEOTIDE SEQUENCE [LARGE SCALE GENOMIC DNA]</scope>
    <source>
        <strain evidence="16 17">DSM 101</strain>
    </source>
</reference>
<dbReference type="InterPro" id="IPR037066">
    <property type="entry name" value="Plug_dom_sf"/>
</dbReference>
<dbReference type="Gene3D" id="2.40.170.20">
    <property type="entry name" value="TonB-dependent receptor, beta-barrel domain"/>
    <property type="match status" value="1"/>
</dbReference>
<keyword evidence="7 10" id="KW-0472">Membrane</keyword>
<dbReference type="PROSITE" id="PS52016">
    <property type="entry name" value="TONB_DEPENDENT_REC_3"/>
    <property type="match status" value="1"/>
</dbReference>
<protein>
    <submittedName>
        <fullName evidence="16">Catecholate siderophore receptor</fullName>
    </submittedName>
</protein>
<evidence type="ECO:0000256" key="12">
    <source>
        <dbReference type="SAM" id="MobiDB-lite"/>
    </source>
</evidence>
<accession>A0A4R1I240</accession>